<dbReference type="GO" id="GO:0007602">
    <property type="term" value="P:phototransduction"/>
    <property type="evidence" value="ECO:0007669"/>
    <property type="project" value="UniProtKB-KW"/>
</dbReference>
<dbReference type="InterPro" id="IPR000276">
    <property type="entry name" value="GPCR_Rhodpsn"/>
</dbReference>
<keyword evidence="9 20" id="KW-0297">G-protein coupled receptor</keyword>
<dbReference type="Gene3D" id="4.10.840.10">
    <property type="entry name" value="Rhodopsin, N-terminal domain"/>
    <property type="match status" value="1"/>
</dbReference>
<reference evidence="22" key="3">
    <citation type="submission" date="2025-09" db="UniProtKB">
        <authorList>
            <consortium name="Ensembl"/>
        </authorList>
    </citation>
    <scope>IDENTIFICATION</scope>
</reference>
<evidence type="ECO:0000256" key="13">
    <source>
        <dbReference type="ARBA" id="ARBA00023180"/>
    </source>
</evidence>
<keyword evidence="4 20" id="KW-0716">Sensory transduction</keyword>
<keyword evidence="5 20" id="KW-0812">Transmembrane</keyword>
<dbReference type="GO" id="GO:0009881">
    <property type="term" value="F:photoreceptor activity"/>
    <property type="evidence" value="ECO:0007669"/>
    <property type="project" value="UniProtKB-KW"/>
</dbReference>
<protein>
    <recommendedName>
        <fullName evidence="20">Rhodopsin</fullName>
    </recommendedName>
</protein>
<name>A0A8B9TN87_ANAPL</name>
<evidence type="ECO:0000256" key="8">
    <source>
        <dbReference type="ARBA" id="ARBA00022991"/>
    </source>
</evidence>
<evidence type="ECO:0000256" key="16">
    <source>
        <dbReference type="PIRSR" id="PIRSR600732-1"/>
    </source>
</evidence>
<feature type="transmembrane region" description="Helical" evidence="20">
    <location>
        <begin position="153"/>
        <end position="173"/>
    </location>
</feature>
<evidence type="ECO:0000313" key="23">
    <source>
        <dbReference type="Proteomes" id="UP000694400"/>
    </source>
</evidence>
<dbReference type="Pfam" id="PF00001">
    <property type="entry name" value="7tm_1"/>
    <property type="match status" value="1"/>
</dbReference>
<dbReference type="Ensembl" id="ENSAPLT00020025959.1">
    <property type="protein sequence ID" value="ENSAPLP00020024062.1"/>
    <property type="gene ID" value="ENSAPLG00020016661.1"/>
</dbReference>
<feature type="transmembrane region" description="Helical" evidence="20">
    <location>
        <begin position="285"/>
        <end position="307"/>
    </location>
</feature>
<accession>A0A8B9TN87</accession>
<dbReference type="SUPFAM" id="SSF81321">
    <property type="entry name" value="Family A G protein-coupled receptor-like"/>
    <property type="match status" value="1"/>
</dbReference>
<evidence type="ECO:0000256" key="7">
    <source>
        <dbReference type="ARBA" id="ARBA00022989"/>
    </source>
</evidence>
<dbReference type="Proteomes" id="UP000694400">
    <property type="component" value="Chromosome 26"/>
</dbReference>
<evidence type="ECO:0000313" key="22">
    <source>
        <dbReference type="Ensembl" id="ENSAPLP00020024062.1"/>
    </source>
</evidence>
<proteinExistence type="inferred from homology"/>
<dbReference type="PROSITE" id="PS00237">
    <property type="entry name" value="G_PROTEIN_RECEP_F1_1"/>
    <property type="match status" value="1"/>
</dbReference>
<reference evidence="22" key="2">
    <citation type="submission" date="2025-08" db="UniProtKB">
        <authorList>
            <consortium name="Ensembl"/>
        </authorList>
    </citation>
    <scope>IDENTIFICATION</scope>
</reference>
<dbReference type="InterPro" id="IPR019477">
    <property type="entry name" value="Rhodopsin_N"/>
</dbReference>
<dbReference type="GO" id="GO:0007601">
    <property type="term" value="P:visual perception"/>
    <property type="evidence" value="ECO:0007669"/>
    <property type="project" value="UniProtKB-KW"/>
</dbReference>
<keyword evidence="10 20" id="KW-0472">Membrane</keyword>
<evidence type="ECO:0000256" key="15">
    <source>
        <dbReference type="ARBA" id="ARBA00023305"/>
    </source>
</evidence>
<organism evidence="22 23">
    <name type="scientific">Anas platyrhynchos</name>
    <name type="common">Mallard</name>
    <name type="synonym">Anas boschas</name>
    <dbReference type="NCBI Taxonomy" id="8839"/>
    <lineage>
        <taxon>Eukaryota</taxon>
        <taxon>Metazoa</taxon>
        <taxon>Chordata</taxon>
        <taxon>Craniata</taxon>
        <taxon>Vertebrata</taxon>
        <taxon>Euteleostomi</taxon>
        <taxon>Archelosauria</taxon>
        <taxon>Archosauria</taxon>
        <taxon>Dinosauria</taxon>
        <taxon>Saurischia</taxon>
        <taxon>Theropoda</taxon>
        <taxon>Coelurosauria</taxon>
        <taxon>Aves</taxon>
        <taxon>Neognathae</taxon>
        <taxon>Galloanserae</taxon>
        <taxon>Anseriformes</taxon>
        <taxon>Anatidae</taxon>
        <taxon>Anatinae</taxon>
        <taxon>Anas</taxon>
    </lineage>
</organism>
<keyword evidence="15" id="KW-0844">Vision</keyword>
<dbReference type="InterPro" id="IPR037114">
    <property type="entry name" value="Rhodopsin_N_sf"/>
</dbReference>
<dbReference type="Gene3D" id="1.20.1070.10">
    <property type="entry name" value="Rhodopsin 7-helix transmembrane proteins"/>
    <property type="match status" value="1"/>
</dbReference>
<dbReference type="InterPro" id="IPR027430">
    <property type="entry name" value="Retinal_BS"/>
</dbReference>
<keyword evidence="2 20" id="KW-0600">Photoreceptor protein</keyword>
<dbReference type="InterPro" id="IPR017452">
    <property type="entry name" value="GPCR_Rhodpsn_7TM"/>
</dbReference>
<evidence type="ECO:0000256" key="12">
    <source>
        <dbReference type="ARBA" id="ARBA00023170"/>
    </source>
</evidence>
<comment type="PTM">
    <text evidence="19">Contains one covalently linked retinal chromophore.</text>
</comment>
<evidence type="ECO:0000256" key="10">
    <source>
        <dbReference type="ARBA" id="ARBA00023136"/>
    </source>
</evidence>
<keyword evidence="3" id="KW-0597">Phosphoprotein</keyword>
<dbReference type="PROSITE" id="PS00238">
    <property type="entry name" value="OPSIN"/>
    <property type="match status" value="1"/>
</dbReference>
<keyword evidence="8 19" id="KW-0157">Chromophore</keyword>
<feature type="transmembrane region" description="Helical" evidence="20">
    <location>
        <begin position="208"/>
        <end position="228"/>
    </location>
</feature>
<dbReference type="InterPro" id="IPR001760">
    <property type="entry name" value="Opsin"/>
</dbReference>
<evidence type="ECO:0000256" key="5">
    <source>
        <dbReference type="ARBA" id="ARBA00022692"/>
    </source>
</evidence>
<feature type="site" description="Plays an important role in the conformation switch to the active conformation" evidence="17">
    <location>
        <position position="113"/>
    </location>
</feature>
<evidence type="ECO:0000256" key="2">
    <source>
        <dbReference type="ARBA" id="ARBA00022543"/>
    </source>
</evidence>
<dbReference type="GO" id="GO:0016037">
    <property type="term" value="P:light absorption"/>
    <property type="evidence" value="ECO:0007669"/>
    <property type="project" value="UniProtKB-ARBA"/>
</dbReference>
<comment type="subcellular location">
    <subcellularLocation>
        <location evidence="1 20">Membrane</location>
        <topology evidence="1 20">Multi-pass membrane protein</topology>
    </subcellularLocation>
</comment>
<evidence type="ECO:0000256" key="1">
    <source>
        <dbReference type="ARBA" id="ARBA00004141"/>
    </source>
</evidence>
<keyword evidence="14 20" id="KW-0807">Transducer</keyword>
<dbReference type="PRINTS" id="PR00579">
    <property type="entry name" value="RHODOPSIN"/>
</dbReference>
<keyword evidence="16" id="KW-0862">Zinc</keyword>
<dbReference type="PROSITE" id="PS50262">
    <property type="entry name" value="G_PROTEIN_RECEP_F1_2"/>
    <property type="match status" value="1"/>
</dbReference>
<dbReference type="InterPro" id="IPR000732">
    <property type="entry name" value="Rhodopsin"/>
</dbReference>
<evidence type="ECO:0000256" key="9">
    <source>
        <dbReference type="ARBA" id="ARBA00023040"/>
    </source>
</evidence>
<feature type="transmembrane region" description="Helical" evidence="20">
    <location>
        <begin position="319"/>
        <end position="339"/>
    </location>
</feature>
<feature type="glycosylation site" description="N-linked (GlcNAc...) asparagine" evidence="18">
    <location>
        <position position="15"/>
    </location>
</feature>
<feature type="glycosylation site" description="N-linked (GlcNAc...) asparagine" evidence="18">
    <location>
        <position position="2"/>
    </location>
</feature>
<keyword evidence="11" id="KW-1015">Disulfide bond</keyword>
<dbReference type="GO" id="GO:0046872">
    <property type="term" value="F:metal ion binding"/>
    <property type="evidence" value="ECO:0007669"/>
    <property type="project" value="UniProtKB-KW"/>
</dbReference>
<sequence length="408" mass="45099">MNGTEGINFYVPMSNKTGVVRSPFEYPQYYLAEPWKYRLVCCYIFFLISTGLPINLLTLLVTFKHKKLRQPLNYILVNLAVADLFMACFGFTVTFYTAWNGYFVFGPVGCAVEGFFATLGGQVALWSLVVLAIERYIVVCKPMGNFRFSATHAMMGIAFTWIMAFSCAAPPLFGWSSPQVEPLLLSQGGAPAVPTTTPTTPDYHNESYVLYMFIIHFIIPVVVIFFSYGRLICKVREVTAGVGARDAEEGESWGLPLTAPHPQAAAQQQESATTQKAEKEVTRMVILMVLGFMLAWTPYAVVAFWIFTNKGADFTATLMSVPAFFSKSSSLYNPIIYVLMNKQVRRPRAPLLPCVGLPIMPSVTVGTLVLPSCISAQGSSKLRALSLTAHRCCPRVPLFSFCLPPSVP</sequence>
<dbReference type="Pfam" id="PF10413">
    <property type="entry name" value="Rhodopsin_N"/>
    <property type="match status" value="1"/>
</dbReference>
<keyword evidence="7 20" id="KW-1133">Transmembrane helix</keyword>
<evidence type="ECO:0000256" key="19">
    <source>
        <dbReference type="PIRSR" id="PIRSR600732-50"/>
    </source>
</evidence>
<feature type="modified residue" description="N6-(retinylidene)lysine" evidence="19">
    <location>
        <position position="327"/>
    </location>
</feature>
<dbReference type="PRINTS" id="PR00237">
    <property type="entry name" value="GPCRRHODOPSN"/>
</dbReference>
<feature type="domain" description="G-protein coupled receptors family 1 profile" evidence="21">
    <location>
        <begin position="54"/>
        <end position="337"/>
    </location>
</feature>
<keyword evidence="13 18" id="KW-0325">Glycoprotein</keyword>
<feature type="transmembrane region" description="Helical" evidence="20">
    <location>
        <begin position="111"/>
        <end position="133"/>
    </location>
</feature>
<feature type="binding site" evidence="16">
    <location>
        <position position="206"/>
    </location>
    <ligand>
        <name>Zn(2+)</name>
        <dbReference type="ChEBI" id="CHEBI:29105"/>
    </ligand>
</feature>
<evidence type="ECO:0000256" key="11">
    <source>
        <dbReference type="ARBA" id="ARBA00023157"/>
    </source>
</evidence>
<evidence type="ECO:0000256" key="14">
    <source>
        <dbReference type="ARBA" id="ARBA00023224"/>
    </source>
</evidence>
<evidence type="ECO:0000256" key="3">
    <source>
        <dbReference type="ARBA" id="ARBA00022553"/>
    </source>
</evidence>
<dbReference type="GO" id="GO:0004930">
    <property type="term" value="F:G protein-coupled receptor activity"/>
    <property type="evidence" value="ECO:0007669"/>
    <property type="project" value="UniProtKB-KW"/>
</dbReference>
<dbReference type="PANTHER" id="PTHR24240">
    <property type="entry name" value="OPSIN"/>
    <property type="match status" value="1"/>
</dbReference>
<evidence type="ECO:0000256" key="18">
    <source>
        <dbReference type="PIRSR" id="PIRSR600732-4"/>
    </source>
</evidence>
<evidence type="ECO:0000256" key="4">
    <source>
        <dbReference type="ARBA" id="ARBA00022606"/>
    </source>
</evidence>
<dbReference type="GO" id="GO:0016020">
    <property type="term" value="C:membrane"/>
    <property type="evidence" value="ECO:0007669"/>
    <property type="project" value="UniProtKB-SubCell"/>
</dbReference>
<reference evidence="22" key="1">
    <citation type="submission" date="2019-08" db="EMBL/GenBank/DDBJ databases">
        <title>Three high-quality genomes provides insights into domestication of ducks.</title>
        <authorList>
            <person name="Hou Z.C."/>
            <person name="Zhu F."/>
            <person name="Yin Z.T."/>
            <person name="Zhang F."/>
        </authorList>
    </citation>
    <scope>NUCLEOTIDE SEQUENCE [LARGE SCALE GENOMIC DNA]</scope>
</reference>
<dbReference type="PRINTS" id="PR00238">
    <property type="entry name" value="OPSIN"/>
</dbReference>
<dbReference type="InterPro" id="IPR050125">
    <property type="entry name" value="GPCR_opsins"/>
</dbReference>
<evidence type="ECO:0000259" key="21">
    <source>
        <dbReference type="PROSITE" id="PS50262"/>
    </source>
</evidence>
<feature type="transmembrane region" description="Helical" evidence="20">
    <location>
        <begin position="75"/>
        <end position="99"/>
    </location>
</feature>
<evidence type="ECO:0000256" key="20">
    <source>
        <dbReference type="RuleBase" id="RU004951"/>
    </source>
</evidence>
<dbReference type="AlphaFoldDB" id="A0A8B9TN87"/>
<keyword evidence="6 19" id="KW-0681">Retinal protein</keyword>
<keyword evidence="12 20" id="KW-0675">Receptor</keyword>
<comment type="similarity">
    <text evidence="20">Belongs to the G-protein coupled receptor 1 family. Opsin subfamily.</text>
</comment>
<evidence type="ECO:0000256" key="17">
    <source>
        <dbReference type="PIRSR" id="PIRSR600732-2"/>
    </source>
</evidence>
<keyword evidence="16" id="KW-0479">Metal-binding</keyword>
<evidence type="ECO:0000256" key="6">
    <source>
        <dbReference type="ARBA" id="ARBA00022925"/>
    </source>
</evidence>
<feature type="transmembrane region" description="Helical" evidence="20">
    <location>
        <begin position="37"/>
        <end position="63"/>
    </location>
</feature>